<dbReference type="OrthoDB" id="9803668at2"/>
<dbReference type="Gene3D" id="3.90.1640.10">
    <property type="entry name" value="inorganic pyrophosphatase (n-terminal core)"/>
    <property type="match status" value="1"/>
</dbReference>
<keyword evidence="4" id="KW-1185">Reference proteome</keyword>
<dbReference type="Pfam" id="PF02272">
    <property type="entry name" value="DHHA1"/>
    <property type="match status" value="1"/>
</dbReference>
<evidence type="ECO:0000313" key="4">
    <source>
        <dbReference type="Proteomes" id="UP000239814"/>
    </source>
</evidence>
<proteinExistence type="predicted"/>
<protein>
    <submittedName>
        <fullName evidence="3">Phosphoesterase</fullName>
    </submittedName>
</protein>
<dbReference type="PANTHER" id="PTHR47618:SF1">
    <property type="entry name" value="BIFUNCTIONAL OLIGORIBONUCLEASE AND PAP PHOSPHATASE NRNA"/>
    <property type="match status" value="1"/>
</dbReference>
<feature type="domain" description="DHHA1" evidence="2">
    <location>
        <begin position="231"/>
        <end position="316"/>
    </location>
</feature>
<dbReference type="KEGG" id="git:C6V83_09270"/>
<reference evidence="3 4" key="1">
    <citation type="submission" date="2018-03" db="EMBL/GenBank/DDBJ databases">
        <title>Characteristics and genome of n-alkane degrading marine bacteria Gordonia iterans isolated from crude oil contaminated in Tae-an, South Korea.</title>
        <authorList>
            <person name="Lee S.-S."/>
            <person name="Kim H."/>
        </authorList>
    </citation>
    <scope>NUCLEOTIDE SEQUENCE [LARGE SCALE GENOMIC DNA]</scope>
    <source>
        <strain evidence="3 4">Co17</strain>
    </source>
</reference>
<dbReference type="InterPro" id="IPR038763">
    <property type="entry name" value="DHH_sf"/>
</dbReference>
<dbReference type="GO" id="GO:0003676">
    <property type="term" value="F:nucleic acid binding"/>
    <property type="evidence" value="ECO:0007669"/>
    <property type="project" value="InterPro"/>
</dbReference>
<name>A0A2S0KFK3_9ACTN</name>
<organism evidence="3 4">
    <name type="scientific">Gordonia iterans</name>
    <dbReference type="NCBI Taxonomy" id="1004901"/>
    <lineage>
        <taxon>Bacteria</taxon>
        <taxon>Bacillati</taxon>
        <taxon>Actinomycetota</taxon>
        <taxon>Actinomycetes</taxon>
        <taxon>Mycobacteriales</taxon>
        <taxon>Gordoniaceae</taxon>
        <taxon>Gordonia</taxon>
    </lineage>
</organism>
<dbReference type="SUPFAM" id="SSF64182">
    <property type="entry name" value="DHH phosphoesterases"/>
    <property type="match status" value="1"/>
</dbReference>
<dbReference type="Proteomes" id="UP000239814">
    <property type="component" value="Chromosome"/>
</dbReference>
<evidence type="ECO:0000259" key="2">
    <source>
        <dbReference type="Pfam" id="PF02272"/>
    </source>
</evidence>
<gene>
    <name evidence="3" type="ORF">C6V83_09270</name>
</gene>
<evidence type="ECO:0000313" key="3">
    <source>
        <dbReference type="EMBL" id="AVM00436.1"/>
    </source>
</evidence>
<dbReference type="RefSeq" id="WP_105942164.1">
    <property type="nucleotide sequence ID" value="NZ_CP027433.1"/>
</dbReference>
<sequence>MTAASASTIAELLADTEQVSIISHVRPDADTIGSALALGLALRERGVDVAVSFPGPEELPGTLRQLPGSELIVADDRLPAAPVAVAVDAATLERLGGLAAVFGSSGRTVCIDHHVSNTGFADFDLIDATADCTAVLVLDVLDALGAEVTADIATCLFAGLVTDTGSFKWARPASFTVAGRLTEAGVDSAEWSRVLMDSHPFGWFAMVSGVLATTQLDETACDGAGLVVAVVNAELMAGMDWEDGESVVDIVRTAREADVTAVFKESAPGHWNVSLRSKSAVDLIPIARALGGGGHTRAAGYSDAGTVDEVVARLREAL</sequence>
<feature type="domain" description="DDH" evidence="1">
    <location>
        <begin position="19"/>
        <end position="159"/>
    </location>
</feature>
<dbReference type="PANTHER" id="PTHR47618">
    <property type="entry name" value="BIFUNCTIONAL OLIGORIBONUCLEASE AND PAP PHOSPHATASE NRNA"/>
    <property type="match status" value="1"/>
</dbReference>
<accession>A0A2S0KFK3</accession>
<dbReference type="AlphaFoldDB" id="A0A2S0KFK3"/>
<dbReference type="Gene3D" id="3.10.310.30">
    <property type="match status" value="1"/>
</dbReference>
<dbReference type="InterPro" id="IPR001667">
    <property type="entry name" value="DDH_dom"/>
</dbReference>
<dbReference type="Pfam" id="PF01368">
    <property type="entry name" value="DHH"/>
    <property type="match status" value="1"/>
</dbReference>
<dbReference type="EMBL" id="CP027433">
    <property type="protein sequence ID" value="AVM00436.1"/>
    <property type="molecule type" value="Genomic_DNA"/>
</dbReference>
<dbReference type="InterPro" id="IPR051319">
    <property type="entry name" value="Oligoribo/pAp-PDE_c-di-AMP_PDE"/>
</dbReference>
<evidence type="ECO:0000259" key="1">
    <source>
        <dbReference type="Pfam" id="PF01368"/>
    </source>
</evidence>
<dbReference type="InterPro" id="IPR003156">
    <property type="entry name" value="DHHA1_dom"/>
</dbReference>